<keyword evidence="14" id="KW-1185">Reference proteome</keyword>
<dbReference type="InterPro" id="IPR050353">
    <property type="entry name" value="PyrK_electron_transfer"/>
</dbReference>
<dbReference type="InterPro" id="IPR017938">
    <property type="entry name" value="Riboflavin_synthase-like_b-brl"/>
</dbReference>
<dbReference type="PROSITE" id="PS51384">
    <property type="entry name" value="FAD_FR"/>
    <property type="match status" value="1"/>
</dbReference>
<dbReference type="EMBL" id="CP003257">
    <property type="protein sequence ID" value="AEX84819.1"/>
    <property type="molecule type" value="Genomic_DNA"/>
</dbReference>
<evidence type="ECO:0000256" key="3">
    <source>
        <dbReference type="ARBA" id="ARBA00022630"/>
    </source>
</evidence>
<dbReference type="InterPro" id="IPR008333">
    <property type="entry name" value="Cbr1-like_FAD-bd_dom"/>
</dbReference>
<feature type="binding site" evidence="11">
    <location>
        <position position="219"/>
    </location>
    <ligand>
        <name>[2Fe-2S] cluster</name>
        <dbReference type="ChEBI" id="CHEBI:190135"/>
    </ligand>
</feature>
<gene>
    <name evidence="13" type="ordered locus">Marpi_0372</name>
</gene>
<proteinExistence type="inferred from homology"/>
<comment type="similarity">
    <text evidence="1">Belongs to the PyrK family.</text>
</comment>
<dbReference type="SUPFAM" id="SSF52343">
    <property type="entry name" value="Ferredoxin reductase-like, C-terminal NADP-linked domain"/>
    <property type="match status" value="1"/>
</dbReference>
<sequence length="234" mass="26473">MKCKVIGKENTENYLFLSVETSEIINVLPGQFFMVKTEDYDFPKPFSVIFQKGKVIEFLIAVVGDLTGRLKKLKIGDFIDIRGPYGKSFIETIDKNKKYILIGGDCGSAPLMHFKNEYPELVENEYYGFRTNEIKSILDTDKLHIDEEEGISVIERIKRENPSKNTGFLVCGSLNMIKAVKNEFKGYKVYASLEARMGCGVGMCKGCPIKTKDGIKMICKDGPVFDLSEVDLEW</sequence>
<protein>
    <submittedName>
        <fullName evidence="13">2-polyprenylphenol hydroxylase-like oxidoreductase</fullName>
    </submittedName>
</protein>
<evidence type="ECO:0000256" key="4">
    <source>
        <dbReference type="ARBA" id="ARBA00022714"/>
    </source>
</evidence>
<evidence type="ECO:0000259" key="12">
    <source>
        <dbReference type="PROSITE" id="PS51384"/>
    </source>
</evidence>
<dbReference type="KEGG" id="mpz:Marpi_0372"/>
<keyword evidence="3" id="KW-0285">Flavoprotein</keyword>
<keyword evidence="8 11" id="KW-0408">Iron</keyword>
<dbReference type="GO" id="GO:0046872">
    <property type="term" value="F:metal ion binding"/>
    <property type="evidence" value="ECO:0007669"/>
    <property type="project" value="UniProtKB-KW"/>
</dbReference>
<dbReference type="GO" id="GO:0016491">
    <property type="term" value="F:oxidoreductase activity"/>
    <property type="evidence" value="ECO:0007669"/>
    <property type="project" value="InterPro"/>
</dbReference>
<evidence type="ECO:0000256" key="1">
    <source>
        <dbReference type="ARBA" id="ARBA00006422"/>
    </source>
</evidence>
<dbReference type="GO" id="GO:0051537">
    <property type="term" value="F:2 iron, 2 sulfur cluster binding"/>
    <property type="evidence" value="ECO:0007669"/>
    <property type="project" value="UniProtKB-KW"/>
</dbReference>
<dbReference type="Pfam" id="PF00970">
    <property type="entry name" value="FAD_binding_6"/>
    <property type="match status" value="1"/>
</dbReference>
<dbReference type="Pfam" id="PF10418">
    <property type="entry name" value="DHODB_Fe-S_bind"/>
    <property type="match status" value="1"/>
</dbReference>
<dbReference type="InterPro" id="IPR017927">
    <property type="entry name" value="FAD-bd_FR_type"/>
</dbReference>
<comment type="cofactor">
    <cofactor evidence="11">
        <name>[2Fe-2S] cluster</name>
        <dbReference type="ChEBI" id="CHEBI:190135"/>
    </cofactor>
    <text evidence="11">Binds 1 [2Fe-2S] cluster per subunit.</text>
</comment>
<dbReference type="Gene3D" id="2.10.240.10">
    <property type="entry name" value="Dihydroorotate dehydrogenase, electron transfer subunit"/>
    <property type="match status" value="1"/>
</dbReference>
<evidence type="ECO:0000256" key="11">
    <source>
        <dbReference type="PIRSR" id="PIRSR006816-2"/>
    </source>
</evidence>
<feature type="binding site" evidence="11">
    <location>
        <position position="199"/>
    </location>
    <ligand>
        <name>[2Fe-2S] cluster</name>
        <dbReference type="ChEBI" id="CHEBI:190135"/>
    </ligand>
</feature>
<dbReference type="Proteomes" id="UP000007161">
    <property type="component" value="Chromosome"/>
</dbReference>
<accession>H2J4G4</accession>
<dbReference type="HOGENOM" id="CLU_003827_1_2_0"/>
<dbReference type="SUPFAM" id="SSF63380">
    <property type="entry name" value="Riboflavin synthase domain-like"/>
    <property type="match status" value="1"/>
</dbReference>
<dbReference type="InterPro" id="IPR039261">
    <property type="entry name" value="FNR_nucleotide-bd"/>
</dbReference>
<dbReference type="GO" id="GO:0006221">
    <property type="term" value="P:pyrimidine nucleotide biosynthetic process"/>
    <property type="evidence" value="ECO:0007669"/>
    <property type="project" value="InterPro"/>
</dbReference>
<keyword evidence="2" id="KW-0813">Transport</keyword>
<evidence type="ECO:0000256" key="6">
    <source>
        <dbReference type="ARBA" id="ARBA00022827"/>
    </source>
</evidence>
<dbReference type="RefSeq" id="WP_014295891.1">
    <property type="nucleotide sequence ID" value="NC_016751.1"/>
</dbReference>
<dbReference type="InterPro" id="IPR037117">
    <property type="entry name" value="Dihydroorotate_DH_ele_sf"/>
</dbReference>
<feature type="domain" description="FAD-binding FR-type" evidence="12">
    <location>
        <begin position="1"/>
        <end position="91"/>
    </location>
</feature>
<evidence type="ECO:0000256" key="2">
    <source>
        <dbReference type="ARBA" id="ARBA00022448"/>
    </source>
</evidence>
<reference evidence="13 14" key="1">
    <citation type="journal article" date="2012" name="J. Bacteriol.">
        <title>Complete Genome Sequence of the Thermophilic, Piezophilic, Heterotrophic Bacterium Marinitoga piezophila KA3.</title>
        <authorList>
            <person name="Lucas S."/>
            <person name="Han J."/>
            <person name="Lapidus A."/>
            <person name="Cheng J.F."/>
            <person name="Goodwin L.A."/>
            <person name="Pitluck S."/>
            <person name="Peters L."/>
            <person name="Mikhailova N."/>
            <person name="Teshima H."/>
            <person name="Detter J.C."/>
            <person name="Han C."/>
            <person name="Tapia R."/>
            <person name="Land M."/>
            <person name="Hauser L."/>
            <person name="Kyrpides N.C."/>
            <person name="Ivanova N."/>
            <person name="Pagani I."/>
            <person name="Vannier P."/>
            <person name="Oger P."/>
            <person name="Bartlett D.H."/>
            <person name="Noll K.M."/>
            <person name="Woyke T."/>
            <person name="Jebbar M."/>
        </authorList>
    </citation>
    <scope>NUCLEOTIDE SEQUENCE [LARGE SCALE GENOMIC DNA]</scope>
    <source>
        <strain evidence="14">DSM 14283 / JCM 11233 / KA3</strain>
    </source>
</reference>
<dbReference type="PANTHER" id="PTHR43513:SF3">
    <property type="entry name" value="DIHYDROOROTATE DEHYDROGENASE B (NAD(+)), ELECTRON TRANSFER SUBUNIT-RELATED"/>
    <property type="match status" value="1"/>
</dbReference>
<dbReference type="Gene3D" id="2.40.30.10">
    <property type="entry name" value="Translation factors"/>
    <property type="match status" value="1"/>
</dbReference>
<comment type="cofactor">
    <cofactor evidence="10">
        <name>[2Fe-2S] cluster</name>
        <dbReference type="ChEBI" id="CHEBI:190135"/>
    </cofactor>
</comment>
<keyword evidence="4 11" id="KW-0001">2Fe-2S</keyword>
<name>H2J4G4_MARPK</name>
<feature type="binding site" evidence="11">
    <location>
        <position position="204"/>
    </location>
    <ligand>
        <name>[2Fe-2S] cluster</name>
        <dbReference type="ChEBI" id="CHEBI:190135"/>
    </ligand>
</feature>
<dbReference type="STRING" id="443254.Marpi_0372"/>
<keyword evidence="9 11" id="KW-0411">Iron-sulfur</keyword>
<evidence type="ECO:0000313" key="14">
    <source>
        <dbReference type="Proteomes" id="UP000007161"/>
    </source>
</evidence>
<dbReference type="PANTHER" id="PTHR43513">
    <property type="entry name" value="DIHYDROOROTATE DEHYDROGENASE B (NAD(+)), ELECTRON TRANSFER SUBUNIT"/>
    <property type="match status" value="1"/>
</dbReference>
<evidence type="ECO:0000256" key="10">
    <source>
        <dbReference type="ARBA" id="ARBA00034078"/>
    </source>
</evidence>
<dbReference type="InterPro" id="IPR012165">
    <property type="entry name" value="Cyt_c3_hydrogenase_gsu"/>
</dbReference>
<evidence type="ECO:0000313" key="13">
    <source>
        <dbReference type="EMBL" id="AEX84819.1"/>
    </source>
</evidence>
<organism evidence="13 14">
    <name type="scientific">Marinitoga piezophila (strain DSM 14283 / JCM 11233 / KA3)</name>
    <dbReference type="NCBI Taxonomy" id="443254"/>
    <lineage>
        <taxon>Bacteria</taxon>
        <taxon>Thermotogati</taxon>
        <taxon>Thermotogota</taxon>
        <taxon>Thermotogae</taxon>
        <taxon>Petrotogales</taxon>
        <taxon>Petrotogaceae</taxon>
        <taxon>Marinitoga</taxon>
    </lineage>
</organism>
<dbReference type="GO" id="GO:0050660">
    <property type="term" value="F:flavin adenine dinucleotide binding"/>
    <property type="evidence" value="ECO:0007669"/>
    <property type="project" value="InterPro"/>
</dbReference>
<evidence type="ECO:0000256" key="8">
    <source>
        <dbReference type="ARBA" id="ARBA00023004"/>
    </source>
</evidence>
<evidence type="ECO:0000256" key="9">
    <source>
        <dbReference type="ARBA" id="ARBA00023014"/>
    </source>
</evidence>
<keyword evidence="6" id="KW-0274">FAD</keyword>
<keyword evidence="7" id="KW-0249">Electron transport</keyword>
<keyword evidence="5 11" id="KW-0479">Metal-binding</keyword>
<feature type="binding site" evidence="11">
    <location>
        <position position="207"/>
    </location>
    <ligand>
        <name>[2Fe-2S] cluster</name>
        <dbReference type="ChEBI" id="CHEBI:190135"/>
    </ligand>
</feature>
<evidence type="ECO:0000256" key="5">
    <source>
        <dbReference type="ARBA" id="ARBA00022723"/>
    </source>
</evidence>
<dbReference type="AlphaFoldDB" id="H2J4G4"/>
<dbReference type="PIRSF" id="PIRSF006816">
    <property type="entry name" value="Cyc3_hyd_g"/>
    <property type="match status" value="1"/>
</dbReference>
<evidence type="ECO:0000256" key="7">
    <source>
        <dbReference type="ARBA" id="ARBA00022982"/>
    </source>
</evidence>
<dbReference type="InterPro" id="IPR019480">
    <property type="entry name" value="Dihydroorotate_DH_Fe-S-bd"/>
</dbReference>
<dbReference type="eggNOG" id="COG0543">
    <property type="taxonomic scope" value="Bacteria"/>
</dbReference>
<reference evidence="14" key="2">
    <citation type="submission" date="2012-01" db="EMBL/GenBank/DDBJ databases">
        <title>Complete sequence of chromosome of Marinitoga piezophila KA3.</title>
        <authorList>
            <person name="Lucas S."/>
            <person name="Han J."/>
            <person name="Lapidus A."/>
            <person name="Cheng J.-F."/>
            <person name="Goodwin L."/>
            <person name="Pitluck S."/>
            <person name="Peters L."/>
            <person name="Mikhailova N."/>
            <person name="Teshima H."/>
            <person name="Detter J.C."/>
            <person name="Han C."/>
            <person name="Tapia R."/>
            <person name="Land M."/>
            <person name="Hauser L."/>
            <person name="Kyrpides N."/>
            <person name="Ivanova N."/>
            <person name="Pagani I."/>
            <person name="Jebbar M."/>
            <person name="Vannier P."/>
            <person name="Oger P."/>
            <person name="Cario A."/>
            <person name="Bartlett D."/>
            <person name="Noll K.M."/>
            <person name="Woyke T."/>
        </authorList>
    </citation>
    <scope>NUCLEOTIDE SEQUENCE [LARGE SCALE GENOMIC DNA]</scope>
    <source>
        <strain evidence="14">DSM 14283 / JCM 11233 / KA3</strain>
    </source>
</reference>